<dbReference type="PROSITE" id="PS50112">
    <property type="entry name" value="PAS"/>
    <property type="match status" value="1"/>
</dbReference>
<comment type="caution">
    <text evidence="14">The sequence shown here is derived from an EMBL/GenBank/DDBJ whole genome shotgun (WGS) entry which is preliminary data.</text>
</comment>
<dbReference type="CDD" id="cd00009">
    <property type="entry name" value="AAA"/>
    <property type="match status" value="1"/>
</dbReference>
<evidence type="ECO:0000256" key="6">
    <source>
        <dbReference type="ARBA" id="ARBA00022840"/>
    </source>
</evidence>
<dbReference type="Gene3D" id="3.30.450.20">
    <property type="entry name" value="PAS domain"/>
    <property type="match status" value="1"/>
</dbReference>
<dbReference type="InterPro" id="IPR027417">
    <property type="entry name" value="P-loop_NTPase"/>
</dbReference>
<dbReference type="InterPro" id="IPR025944">
    <property type="entry name" value="Sigma_54_int_dom_CS"/>
</dbReference>
<evidence type="ECO:0000256" key="5">
    <source>
        <dbReference type="ARBA" id="ARBA00022797"/>
    </source>
</evidence>
<dbReference type="PROSITE" id="PS00676">
    <property type="entry name" value="SIGMA54_INTERACT_2"/>
    <property type="match status" value="1"/>
</dbReference>
<evidence type="ECO:0000313" key="14">
    <source>
        <dbReference type="EMBL" id="NEX64553.1"/>
    </source>
</evidence>
<dbReference type="InterPro" id="IPR002078">
    <property type="entry name" value="Sigma_54_int"/>
</dbReference>
<keyword evidence="4" id="KW-0547">Nucleotide-binding</keyword>
<keyword evidence="9" id="KW-0804">Transcription</keyword>
<dbReference type="Pfam" id="PF25601">
    <property type="entry name" value="AAA_lid_14"/>
    <property type="match status" value="1"/>
</dbReference>
<dbReference type="GO" id="GO:0006355">
    <property type="term" value="P:regulation of DNA-templated transcription"/>
    <property type="evidence" value="ECO:0007669"/>
    <property type="project" value="InterPro"/>
</dbReference>
<sequence>MRIDVQFADRVGIAHEILAVLARRHFNVINVEVDSSDVFIDVPDLDAALLPALREDFLQVAGVKDVVPVDVLPGARRRLHLDTLMTVMADPVMAVDAGGTIVVANSAAAAVAHLREQELNGMSLAALFGEESLQRELLEHGFRVPAREVRLHGQPFLLDVTPVSEPVESSLGHTVGGVITLHAPRRLGGQIHALQNVGGLDLLIGDSEPMRALKARAARVATVDAPLLIVGETGTGKELVAQACHAASPRGNSPFLALNCAALPESLAESELFGYMSGAFTGAQRGGKPGLIEMAEGGTVFLDEIGEMSLYLQAKLLRFLNDGKFRRIGSDREVKVNVRIISATHRNLGKMVSEGSFREDLFYRLNVLHLDVPALRERPDDILPLARHFIERACTQAQKPVCRLSADACAALVSHHWPGNVRQLQNVIFRATTMTDKRVLDAADLDLAEDRRLGLAGDSVGEAHDLDGAVAAFEKALLERLYASYPSSRKLAARLGASHSKIAGKLKRYGISGGK</sequence>
<keyword evidence="8" id="KW-0238">DNA-binding</keyword>
<keyword evidence="3" id="KW-0678">Repressor</keyword>
<dbReference type="Pfam" id="PF18024">
    <property type="entry name" value="HTH_50"/>
    <property type="match status" value="1"/>
</dbReference>
<dbReference type="GO" id="GO:0005524">
    <property type="term" value="F:ATP binding"/>
    <property type="evidence" value="ECO:0007669"/>
    <property type="project" value="UniProtKB-KW"/>
</dbReference>
<evidence type="ECO:0000259" key="12">
    <source>
        <dbReference type="PROSITE" id="PS50112"/>
    </source>
</evidence>
<dbReference type="SUPFAM" id="SSF52540">
    <property type="entry name" value="P-loop containing nucleoside triphosphate hydrolases"/>
    <property type="match status" value="1"/>
</dbReference>
<dbReference type="InterPro" id="IPR035965">
    <property type="entry name" value="PAS-like_dom_sf"/>
</dbReference>
<dbReference type="Proteomes" id="UP000482155">
    <property type="component" value="Unassembled WGS sequence"/>
</dbReference>
<dbReference type="Gene3D" id="3.40.50.300">
    <property type="entry name" value="P-loop containing nucleotide triphosphate hydrolases"/>
    <property type="match status" value="1"/>
</dbReference>
<feature type="domain" description="PAS" evidence="12">
    <location>
        <begin position="77"/>
        <end position="132"/>
    </location>
</feature>
<accession>A0A6B3SUS9</accession>
<dbReference type="Gene3D" id="3.30.70.260">
    <property type="match status" value="1"/>
</dbReference>
<proteinExistence type="predicted"/>
<dbReference type="InterPro" id="IPR058031">
    <property type="entry name" value="AAA_lid_NorR"/>
</dbReference>
<dbReference type="Gene3D" id="1.10.8.60">
    <property type="match status" value="1"/>
</dbReference>
<evidence type="ECO:0000259" key="13">
    <source>
        <dbReference type="PROSITE" id="PS51671"/>
    </source>
</evidence>
<keyword evidence="6" id="KW-0067">ATP-binding</keyword>
<dbReference type="Pfam" id="PF00989">
    <property type="entry name" value="PAS"/>
    <property type="match status" value="1"/>
</dbReference>
<evidence type="ECO:0000256" key="2">
    <source>
        <dbReference type="ARBA" id="ARBA00022490"/>
    </source>
</evidence>
<dbReference type="PROSITE" id="PS51671">
    <property type="entry name" value="ACT"/>
    <property type="match status" value="1"/>
</dbReference>
<dbReference type="PANTHER" id="PTHR32071:SF3">
    <property type="entry name" value="HTH-TYPE TRANSCRIPTIONAL REGULATORY PROTEIN TYRR"/>
    <property type="match status" value="1"/>
</dbReference>
<evidence type="ECO:0000313" key="15">
    <source>
        <dbReference type="Proteomes" id="UP000482155"/>
    </source>
</evidence>
<evidence type="ECO:0000256" key="1">
    <source>
        <dbReference type="ARBA" id="ARBA00004496"/>
    </source>
</evidence>
<name>A0A6B3SUS9_9BURK</name>
<dbReference type="InterPro" id="IPR025662">
    <property type="entry name" value="Sigma_54_int_dom_ATP-bd_1"/>
</dbReference>
<keyword evidence="7" id="KW-0805">Transcription regulation</keyword>
<dbReference type="InterPro" id="IPR013767">
    <property type="entry name" value="PAS_fold"/>
</dbReference>
<comment type="subcellular location">
    <subcellularLocation>
        <location evidence="1">Cytoplasm</location>
    </subcellularLocation>
</comment>
<dbReference type="SMART" id="SM00382">
    <property type="entry name" value="AAA"/>
    <property type="match status" value="1"/>
</dbReference>
<dbReference type="RefSeq" id="WP_163968486.1">
    <property type="nucleotide sequence ID" value="NZ_JAAIVB010000080.1"/>
</dbReference>
<evidence type="ECO:0000256" key="3">
    <source>
        <dbReference type="ARBA" id="ARBA00022491"/>
    </source>
</evidence>
<keyword evidence="2" id="KW-0963">Cytoplasm</keyword>
<keyword evidence="15" id="KW-1185">Reference proteome</keyword>
<dbReference type="EMBL" id="JAAIVB010000080">
    <property type="protein sequence ID" value="NEX64553.1"/>
    <property type="molecule type" value="Genomic_DNA"/>
</dbReference>
<dbReference type="NCBIfam" id="TIGR04381">
    <property type="entry name" value="HTH_TypR"/>
    <property type="match status" value="1"/>
</dbReference>
<dbReference type="InterPro" id="IPR003593">
    <property type="entry name" value="AAA+_ATPase"/>
</dbReference>
<evidence type="ECO:0000256" key="7">
    <source>
        <dbReference type="ARBA" id="ARBA00023015"/>
    </source>
</evidence>
<dbReference type="SUPFAM" id="SSF55785">
    <property type="entry name" value="PYP-like sensor domain (PAS domain)"/>
    <property type="match status" value="1"/>
</dbReference>
<dbReference type="GO" id="GO:0005737">
    <property type="term" value="C:cytoplasm"/>
    <property type="evidence" value="ECO:0007669"/>
    <property type="project" value="UniProtKB-SubCell"/>
</dbReference>
<keyword evidence="5" id="KW-0058">Aromatic hydrocarbons catabolism</keyword>
<dbReference type="InterPro" id="IPR002912">
    <property type="entry name" value="ACT_dom"/>
</dbReference>
<evidence type="ECO:0000259" key="11">
    <source>
        <dbReference type="PROSITE" id="PS50045"/>
    </source>
</evidence>
<protein>
    <recommendedName>
        <fullName evidence="10">HTH-type transcriptional regulatory protein TyrR</fullName>
    </recommendedName>
</protein>
<dbReference type="PROSITE" id="PS00675">
    <property type="entry name" value="SIGMA54_INTERACT_1"/>
    <property type="match status" value="1"/>
</dbReference>
<dbReference type="Pfam" id="PF00158">
    <property type="entry name" value="Sigma54_activat"/>
    <property type="match status" value="1"/>
</dbReference>
<evidence type="ECO:0000256" key="9">
    <source>
        <dbReference type="ARBA" id="ARBA00023163"/>
    </source>
</evidence>
<reference evidence="14 15" key="1">
    <citation type="submission" date="2020-02" db="EMBL/GenBank/DDBJ databases">
        <authorList>
            <person name="Kim M.K."/>
        </authorList>
    </citation>
    <scope>NUCLEOTIDE SEQUENCE [LARGE SCALE GENOMIC DNA]</scope>
    <source>
        <strain evidence="14 15">17J57-3</strain>
    </source>
</reference>
<feature type="domain" description="ACT" evidence="13">
    <location>
        <begin position="2"/>
        <end position="71"/>
    </location>
</feature>
<dbReference type="FunFam" id="3.40.50.300:FF:000006">
    <property type="entry name" value="DNA-binding transcriptional regulator NtrC"/>
    <property type="match status" value="1"/>
</dbReference>
<dbReference type="PROSITE" id="PS50045">
    <property type="entry name" value="SIGMA54_INTERACT_4"/>
    <property type="match status" value="1"/>
</dbReference>
<dbReference type="AlphaFoldDB" id="A0A6B3SUS9"/>
<dbReference type="SMART" id="SM00091">
    <property type="entry name" value="PAS"/>
    <property type="match status" value="1"/>
</dbReference>
<feature type="domain" description="Sigma-54 factor interaction" evidence="11">
    <location>
        <begin position="203"/>
        <end position="433"/>
    </location>
</feature>
<evidence type="ECO:0000256" key="8">
    <source>
        <dbReference type="ARBA" id="ARBA00023125"/>
    </source>
</evidence>
<dbReference type="SUPFAM" id="SSF46689">
    <property type="entry name" value="Homeodomain-like"/>
    <property type="match status" value="1"/>
</dbReference>
<dbReference type="PROSITE" id="PS00688">
    <property type="entry name" value="SIGMA54_INTERACT_3"/>
    <property type="match status" value="1"/>
</dbReference>
<dbReference type="Gene3D" id="1.10.10.60">
    <property type="entry name" value="Homeodomain-like"/>
    <property type="match status" value="1"/>
</dbReference>
<dbReference type="Pfam" id="PF01842">
    <property type="entry name" value="ACT"/>
    <property type="match status" value="1"/>
</dbReference>
<dbReference type="GO" id="GO:0003677">
    <property type="term" value="F:DNA binding"/>
    <property type="evidence" value="ECO:0007669"/>
    <property type="project" value="UniProtKB-KW"/>
</dbReference>
<dbReference type="InterPro" id="IPR025943">
    <property type="entry name" value="Sigma_54_int_dom_ATP-bd_2"/>
</dbReference>
<evidence type="ECO:0000256" key="4">
    <source>
        <dbReference type="ARBA" id="ARBA00022741"/>
    </source>
</evidence>
<dbReference type="InterPro" id="IPR000014">
    <property type="entry name" value="PAS"/>
</dbReference>
<dbReference type="InterPro" id="IPR009057">
    <property type="entry name" value="Homeodomain-like_sf"/>
</dbReference>
<evidence type="ECO:0000256" key="10">
    <source>
        <dbReference type="ARBA" id="ARBA00029500"/>
    </source>
</evidence>
<dbReference type="InterPro" id="IPR030828">
    <property type="entry name" value="HTH_TyrR"/>
</dbReference>
<gene>
    <name evidence="14" type="ORF">G3574_26025</name>
</gene>
<dbReference type="PANTHER" id="PTHR32071">
    <property type="entry name" value="TRANSCRIPTIONAL REGULATORY PROTEIN"/>
    <property type="match status" value="1"/>
</dbReference>
<organism evidence="14 15">
    <name type="scientific">Noviherbaspirillum galbum</name>
    <dbReference type="NCBI Taxonomy" id="2709383"/>
    <lineage>
        <taxon>Bacteria</taxon>
        <taxon>Pseudomonadati</taxon>
        <taxon>Pseudomonadota</taxon>
        <taxon>Betaproteobacteria</taxon>
        <taxon>Burkholderiales</taxon>
        <taxon>Oxalobacteraceae</taxon>
        <taxon>Noviherbaspirillum</taxon>
    </lineage>
</organism>